<dbReference type="PANTHER" id="PTHR11711">
    <property type="entry name" value="ADP RIBOSYLATION FACTOR-RELATED"/>
    <property type="match status" value="1"/>
</dbReference>
<organism evidence="12 13">
    <name type="scientific">Cryptosporidium meleagridis</name>
    <dbReference type="NCBI Taxonomy" id="93969"/>
    <lineage>
        <taxon>Eukaryota</taxon>
        <taxon>Sar</taxon>
        <taxon>Alveolata</taxon>
        <taxon>Apicomplexa</taxon>
        <taxon>Conoidasida</taxon>
        <taxon>Coccidia</taxon>
        <taxon>Eucoccidiorida</taxon>
        <taxon>Eimeriorina</taxon>
        <taxon>Cryptosporidiidae</taxon>
        <taxon>Cryptosporidium</taxon>
    </lineage>
</organism>
<reference evidence="12 13" key="1">
    <citation type="submission" date="2014-04" db="EMBL/GenBank/DDBJ databases">
        <title>Comparative Genomics of Cryptosporidium Species.</title>
        <authorList>
            <person name="Silva J.C."/>
            <person name="Su Q."/>
            <person name="Chalmers R."/>
            <person name="Chibucos M.C."/>
            <person name="Elwin K."/>
            <person name="Godinez A."/>
            <person name="Guo F."/>
            <person name="Huynh K."/>
            <person name="Orvis J."/>
            <person name="Ott S."/>
            <person name="Sadzewicz L."/>
            <person name="Sengamalay N."/>
            <person name="Shetty A."/>
            <person name="Sun M."/>
            <person name="Tallon L."/>
            <person name="Xiao L."/>
            <person name="Zhang H."/>
            <person name="Fraser C.M."/>
            <person name="Zhu G."/>
            <person name="Kissinger J."/>
            <person name="Widmer G."/>
        </authorList>
    </citation>
    <scope>NUCLEOTIDE SEQUENCE [LARGE SCALE GENOMIC DNA]</scope>
    <source>
        <strain evidence="12 13">UKMEL1</strain>
    </source>
</reference>
<evidence type="ECO:0000256" key="8">
    <source>
        <dbReference type="ARBA" id="ARBA00023134"/>
    </source>
</evidence>
<dbReference type="InterPro" id="IPR024156">
    <property type="entry name" value="Small_GTPase_ARF"/>
</dbReference>
<evidence type="ECO:0000256" key="9">
    <source>
        <dbReference type="ARBA" id="ARBA00023136"/>
    </source>
</evidence>
<dbReference type="OrthoDB" id="41266at2759"/>
<keyword evidence="9 11" id="KW-0472">Membrane</keyword>
<comment type="caution">
    <text evidence="12">The sequence shown here is derived from an EMBL/GenBank/DDBJ whole genome shotgun (WGS) entry which is preliminary data.</text>
</comment>
<evidence type="ECO:0000256" key="2">
    <source>
        <dbReference type="ARBA" id="ARBA00005619"/>
    </source>
</evidence>
<sequence length="191" mass="21961">MFWELLFYTIAIVIGVSLLHSLKFINIGIYLANYIIRNILFSIQNTKSRNIYSLIIGPSGSGKTTLFYKVKKSKTTRTTTSIVPGVTRVKGNRYLVDIPGNRRIINDFILKYLNNSVSIIFVIDSNDKSSFKDAAEILFSIIREIRNIKICSNDNSETNKQKYRVLLLFNKSDLITSRSISYIKDELERNM</sequence>
<evidence type="ECO:0000256" key="4">
    <source>
        <dbReference type="ARBA" id="ARBA00022692"/>
    </source>
</evidence>
<dbReference type="GO" id="GO:0005525">
    <property type="term" value="F:GTP binding"/>
    <property type="evidence" value="ECO:0007669"/>
    <property type="project" value="UniProtKB-KW"/>
</dbReference>
<comment type="similarity">
    <text evidence="2">Belongs to the SRP receptor beta subunit family.</text>
</comment>
<proteinExistence type="inferred from homology"/>
<evidence type="ECO:0000256" key="11">
    <source>
        <dbReference type="SAM" id="Phobius"/>
    </source>
</evidence>
<keyword evidence="7 11" id="KW-1133">Transmembrane helix</keyword>
<evidence type="ECO:0000256" key="7">
    <source>
        <dbReference type="ARBA" id="ARBA00022989"/>
    </source>
</evidence>
<dbReference type="InterPro" id="IPR019009">
    <property type="entry name" value="SRP_receptor_beta_su"/>
</dbReference>
<evidence type="ECO:0000256" key="1">
    <source>
        <dbReference type="ARBA" id="ARBA00004389"/>
    </source>
</evidence>
<evidence type="ECO:0000313" key="13">
    <source>
        <dbReference type="Proteomes" id="UP000236928"/>
    </source>
</evidence>
<keyword evidence="8" id="KW-0342">GTP-binding</keyword>
<evidence type="ECO:0000256" key="5">
    <source>
        <dbReference type="ARBA" id="ARBA00022741"/>
    </source>
</evidence>
<comment type="subcellular location">
    <subcellularLocation>
        <location evidence="1">Endoplasmic reticulum membrane</location>
        <topology evidence="1">Single-pass membrane protein</topology>
    </subcellularLocation>
</comment>
<keyword evidence="10 12" id="KW-0675">Receptor</keyword>
<protein>
    <recommendedName>
        <fullName evidence="3">Signal recognition particle receptor subunit beta</fullName>
    </recommendedName>
</protein>
<keyword evidence="6" id="KW-0256">Endoplasmic reticulum</keyword>
<accession>A0A2P4YYL1</accession>
<dbReference type="EMBL" id="JIBK01000008">
    <property type="protein sequence ID" value="POM82884.1"/>
    <property type="molecule type" value="Genomic_DNA"/>
</dbReference>
<evidence type="ECO:0000256" key="3">
    <source>
        <dbReference type="ARBA" id="ARBA00020256"/>
    </source>
</evidence>
<keyword evidence="4 11" id="KW-0812">Transmembrane</keyword>
<keyword evidence="5" id="KW-0547">Nucleotide-binding</keyword>
<name>A0A2P4YYL1_9CRYT</name>
<keyword evidence="13" id="KW-1185">Reference proteome</keyword>
<dbReference type="VEuPathDB" id="CryptoDB:CmeUKMEL1_04625"/>
<dbReference type="AlphaFoldDB" id="A0A2P4YYL1"/>
<evidence type="ECO:0000256" key="10">
    <source>
        <dbReference type="ARBA" id="ARBA00023170"/>
    </source>
</evidence>
<dbReference type="Gene3D" id="3.40.50.300">
    <property type="entry name" value="P-loop containing nucleotide triphosphate hydrolases"/>
    <property type="match status" value="1"/>
</dbReference>
<evidence type="ECO:0000313" key="12">
    <source>
        <dbReference type="EMBL" id="POM82884.1"/>
    </source>
</evidence>
<evidence type="ECO:0000256" key="6">
    <source>
        <dbReference type="ARBA" id="ARBA00022824"/>
    </source>
</evidence>
<feature type="transmembrane region" description="Helical" evidence="11">
    <location>
        <begin position="6"/>
        <end position="32"/>
    </location>
</feature>
<dbReference type="SUPFAM" id="SSF52540">
    <property type="entry name" value="P-loop containing nucleoside triphosphate hydrolases"/>
    <property type="match status" value="1"/>
</dbReference>
<dbReference type="Pfam" id="PF09439">
    <property type="entry name" value="SRPRB"/>
    <property type="match status" value="1"/>
</dbReference>
<gene>
    <name evidence="12" type="ORF">CmeUKMEL1_04625</name>
</gene>
<dbReference type="GO" id="GO:0005789">
    <property type="term" value="C:endoplasmic reticulum membrane"/>
    <property type="evidence" value="ECO:0007669"/>
    <property type="project" value="UniProtKB-SubCell"/>
</dbReference>
<dbReference type="Proteomes" id="UP000236928">
    <property type="component" value="Unassembled WGS sequence"/>
</dbReference>
<dbReference type="InterPro" id="IPR027417">
    <property type="entry name" value="P-loop_NTPase"/>
</dbReference>